<dbReference type="GO" id="GO:0036374">
    <property type="term" value="F:glutathione hydrolase activity"/>
    <property type="evidence" value="ECO:0007669"/>
    <property type="project" value="UniProtKB-UniRule"/>
</dbReference>
<dbReference type="GO" id="GO:0006954">
    <property type="term" value="P:inflammatory response"/>
    <property type="evidence" value="ECO:0007669"/>
    <property type="project" value="TreeGrafter"/>
</dbReference>
<dbReference type="FunFam" id="1.10.246.130:FF:000001">
    <property type="entry name" value="Gamma-glutamyltransferase 5 isoform 1"/>
    <property type="match status" value="1"/>
</dbReference>
<dbReference type="InterPro" id="IPR029055">
    <property type="entry name" value="Ntn_hydrolases_N"/>
</dbReference>
<comment type="catalytic activity">
    <reaction evidence="4">
        <text>an N-terminal (5-L-glutamyl)-[peptide] + an alpha-amino acid = 5-L-glutamyl amino acid + an N-terminal L-alpha-aminoacyl-[peptide]</text>
        <dbReference type="Rhea" id="RHEA:23904"/>
        <dbReference type="Rhea" id="RHEA-COMP:9780"/>
        <dbReference type="Rhea" id="RHEA-COMP:9795"/>
        <dbReference type="ChEBI" id="CHEBI:77644"/>
        <dbReference type="ChEBI" id="CHEBI:78597"/>
        <dbReference type="ChEBI" id="CHEBI:78599"/>
        <dbReference type="ChEBI" id="CHEBI:78608"/>
        <dbReference type="EC" id="2.3.2.2"/>
    </reaction>
</comment>
<dbReference type="HOGENOM" id="CLU_014813_4_1_1"/>
<dbReference type="UniPathway" id="UPA00204"/>
<proteinExistence type="inferred from homology"/>
<feature type="active site" description="Nucleophile" evidence="2">
    <location>
        <position position="425"/>
    </location>
</feature>
<dbReference type="GO" id="GO:0006751">
    <property type="term" value="P:glutathione catabolic process"/>
    <property type="evidence" value="ECO:0007669"/>
    <property type="project" value="UniProtKB-UniRule"/>
</dbReference>
<keyword evidence="4" id="KW-1133">Transmembrane helix</keyword>
<dbReference type="GeneTree" id="ENSGT00940000155794"/>
<dbReference type="PRINTS" id="PR01210">
    <property type="entry name" value="GGTRANSPTASE"/>
</dbReference>
<name>I3JT77_ORENI</name>
<dbReference type="InterPro" id="IPR043137">
    <property type="entry name" value="GGT_ssub_C"/>
</dbReference>
<keyword evidence="4" id="KW-0808">Transferase</keyword>
<dbReference type="EC" id="3.4.19.13" evidence="4"/>
<dbReference type="AlphaFoldDB" id="I3JT77"/>
<evidence type="ECO:0000313" key="6">
    <source>
        <dbReference type="Proteomes" id="UP000005207"/>
    </source>
</evidence>
<dbReference type="Proteomes" id="UP000005207">
    <property type="component" value="Linkage group LG12"/>
</dbReference>
<evidence type="ECO:0000256" key="1">
    <source>
        <dbReference type="ARBA" id="ARBA00009381"/>
    </source>
</evidence>
<dbReference type="GO" id="GO:0103068">
    <property type="term" value="F:leukotriene C4 gamma-glutamyl transferase activity"/>
    <property type="evidence" value="ECO:0007669"/>
    <property type="project" value="UniProtKB-EC"/>
</dbReference>
<feature type="binding site" evidence="3">
    <location>
        <position position="152"/>
    </location>
    <ligand>
        <name>L-glutamate</name>
        <dbReference type="ChEBI" id="CHEBI:29985"/>
    </ligand>
</feature>
<dbReference type="PANTHER" id="PTHR11686">
    <property type="entry name" value="GAMMA GLUTAMYL TRANSPEPTIDASE"/>
    <property type="match status" value="1"/>
</dbReference>
<evidence type="ECO:0000256" key="4">
    <source>
        <dbReference type="RuleBase" id="RU368068"/>
    </source>
</evidence>
<keyword evidence="4" id="KW-0472">Membrane</keyword>
<evidence type="ECO:0000256" key="2">
    <source>
        <dbReference type="PIRSR" id="PIRSR600101-1"/>
    </source>
</evidence>
<feature type="transmembrane region" description="Helical" evidence="4">
    <location>
        <begin position="47"/>
        <end position="67"/>
    </location>
</feature>
<gene>
    <name evidence="5" type="primary">LOC100703613</name>
</gene>
<keyword evidence="6" id="KW-1185">Reference proteome</keyword>
<feature type="binding site" evidence="3">
    <location>
        <position position="504"/>
    </location>
    <ligand>
        <name>L-glutamate</name>
        <dbReference type="ChEBI" id="CHEBI:29985"/>
    </ligand>
</feature>
<reference evidence="6" key="1">
    <citation type="submission" date="2012-01" db="EMBL/GenBank/DDBJ databases">
        <title>The Genome Sequence of Oreochromis niloticus (Nile Tilapia).</title>
        <authorList>
            <consortium name="Broad Institute Genome Assembly Team"/>
            <consortium name="Broad Institute Sequencing Platform"/>
            <person name="Di Palma F."/>
            <person name="Johnson J."/>
            <person name="Lander E.S."/>
            <person name="Lindblad-Toh K."/>
        </authorList>
    </citation>
    <scope>NUCLEOTIDE SEQUENCE [LARGE SCALE GENOMIC DNA]</scope>
</reference>
<dbReference type="InterPro" id="IPR043138">
    <property type="entry name" value="GGT_lsub"/>
</dbReference>
<comment type="similarity">
    <text evidence="1">Belongs to the gamma-glutamyltransferase family.</text>
</comment>
<protein>
    <recommendedName>
        <fullName evidence="4">Glutathione hydrolase</fullName>
        <ecNumber evidence="4">2.3.2.2</ecNumber>
        <ecNumber evidence="4">3.4.19.13</ecNumber>
    </recommendedName>
    <alternativeName>
        <fullName evidence="4">Gamma-glutamyltransferase</fullName>
    </alternativeName>
    <alternativeName>
        <fullName evidence="4">Gamma-glutamyltranspeptidase</fullName>
    </alternativeName>
</protein>
<comment type="pathway">
    <text evidence="4">Sulfur metabolism; glutathione metabolism.</text>
</comment>
<dbReference type="GO" id="GO:0005886">
    <property type="term" value="C:plasma membrane"/>
    <property type="evidence" value="ECO:0007669"/>
    <property type="project" value="TreeGrafter"/>
</dbReference>
<dbReference type="Pfam" id="PF01019">
    <property type="entry name" value="G_glu_transpept"/>
    <property type="match status" value="1"/>
</dbReference>
<dbReference type="PANTHER" id="PTHR11686:SF19">
    <property type="entry name" value="GLUTATHIONE HYDROLASE 5 PROENZYME"/>
    <property type="match status" value="1"/>
</dbReference>
<reference evidence="5" key="2">
    <citation type="submission" date="2025-08" db="UniProtKB">
        <authorList>
            <consortium name="Ensembl"/>
        </authorList>
    </citation>
    <scope>IDENTIFICATION</scope>
</reference>
<comment type="catalytic activity">
    <reaction evidence="4">
        <text>an S-substituted glutathione + H2O = an S-substituted L-cysteinylglycine + L-glutamate</text>
        <dbReference type="Rhea" id="RHEA:59468"/>
        <dbReference type="ChEBI" id="CHEBI:15377"/>
        <dbReference type="ChEBI" id="CHEBI:29985"/>
        <dbReference type="ChEBI" id="CHEBI:90779"/>
        <dbReference type="ChEBI" id="CHEBI:143103"/>
        <dbReference type="EC" id="3.4.19.13"/>
    </reaction>
</comment>
<evidence type="ECO:0000256" key="3">
    <source>
        <dbReference type="PIRSR" id="PIRSR600101-2"/>
    </source>
</evidence>
<sequence>MPGSNGDVAADNVPLCPLNDAEGANEGENGNRSWPSKCPDKDLVKKILFGCLVLAGLLACFYIWGFYRGKKVCGMSDKGPNCSFLKAAVAADSVTCSEIGRDILQKGGSAVDAAIAALLCTSIINPQCMGIGGGVIFTVMDSSGKVKIINSRETVPRNVNSDLLKSCPKTTEWSMEWKQDSRWIGVPGEIRGYEAAHRLYGKLPWADLFQPTIKLAREGFPIPYYQGQHIPRINNTSIRELYLDKNGNLLKTGDTVKFEKLADTLETIANEGPDAFYNGTIAKNLISDIQKAGGNLTLQDLASYKVTVTDAWAVPLGEYQMYFPPPPAGGIILSLILNIMKGYKMNSDLKTTDEKTLFYHRYIEAFKFANGLKKHIRDPKFHSDKMAKNFTEGSFADNIRSLISSDKTHDLQYYGITLYLESMGTTHVSVLTEDGAAVSVTSSINHIFGSKVFSPSTGIILNNQLYDFCRRADSISAGEQPPSSMAPVLLKSQSKTLVIGSTGGNMITTGMASALMNHLWFGKSLKDAINTPVVYVDSENAVKFEPNFEKDVIEALKKKGHNHQPATRFYNVVNAVEKEDSCISAWSDERKKGKAAGY</sequence>
<dbReference type="Gene3D" id="3.60.20.40">
    <property type="match status" value="1"/>
</dbReference>
<dbReference type="Ensembl" id="ENSONIT00000012081.2">
    <property type="protein sequence ID" value="ENSONIP00000012072.2"/>
    <property type="gene ID" value="ENSONIG00000009607.2"/>
</dbReference>
<keyword evidence="4" id="KW-0012">Acyltransferase</keyword>
<dbReference type="GO" id="GO:1901750">
    <property type="term" value="P:leukotriene D4 biosynthetic process"/>
    <property type="evidence" value="ECO:0007669"/>
    <property type="project" value="TreeGrafter"/>
</dbReference>
<keyword evidence="4" id="KW-0812">Transmembrane</keyword>
<dbReference type="STRING" id="8128.ENSONIP00000014259"/>
<reference evidence="5" key="3">
    <citation type="submission" date="2025-09" db="UniProtKB">
        <authorList>
            <consortium name="Ensembl"/>
        </authorList>
    </citation>
    <scope>IDENTIFICATION</scope>
</reference>
<comment type="function">
    <text evidence="4">Cleaves the gamma-glutamyl peptide bond of glutathione and glutathione conjugates.</text>
</comment>
<dbReference type="EC" id="2.3.2.2" evidence="4"/>
<comment type="subcellular location">
    <subcellularLocation>
        <location evidence="4">Membrane</location>
        <topology evidence="4">Single-pass type II membrane protein</topology>
    </subcellularLocation>
</comment>
<evidence type="ECO:0000313" key="5">
    <source>
        <dbReference type="Ensembl" id="ENSONIP00000012072.2"/>
    </source>
</evidence>
<feature type="binding site" evidence="3">
    <location>
        <begin position="443"/>
        <end position="445"/>
    </location>
    <ligand>
        <name>L-glutamate</name>
        <dbReference type="ChEBI" id="CHEBI:29985"/>
    </ligand>
</feature>
<comment type="catalytic activity">
    <reaction evidence="4">
        <text>glutathione + H2O = L-cysteinylglycine + L-glutamate</text>
        <dbReference type="Rhea" id="RHEA:28807"/>
        <dbReference type="ChEBI" id="CHEBI:15377"/>
        <dbReference type="ChEBI" id="CHEBI:29985"/>
        <dbReference type="ChEBI" id="CHEBI:57925"/>
        <dbReference type="ChEBI" id="CHEBI:61694"/>
        <dbReference type="EC" id="3.4.19.13"/>
    </reaction>
</comment>
<dbReference type="Gene3D" id="1.10.246.130">
    <property type="match status" value="1"/>
</dbReference>
<dbReference type="GO" id="GO:0002951">
    <property type="term" value="F:leukotriene-C(4) hydrolase"/>
    <property type="evidence" value="ECO:0007669"/>
    <property type="project" value="TreeGrafter"/>
</dbReference>
<organism evidence="5 6">
    <name type="scientific">Oreochromis niloticus</name>
    <name type="common">Nile tilapia</name>
    <name type="synonym">Tilapia nilotica</name>
    <dbReference type="NCBI Taxonomy" id="8128"/>
    <lineage>
        <taxon>Eukaryota</taxon>
        <taxon>Metazoa</taxon>
        <taxon>Chordata</taxon>
        <taxon>Craniata</taxon>
        <taxon>Vertebrata</taxon>
        <taxon>Euteleostomi</taxon>
        <taxon>Actinopterygii</taxon>
        <taxon>Neopterygii</taxon>
        <taxon>Teleostei</taxon>
        <taxon>Neoteleostei</taxon>
        <taxon>Acanthomorphata</taxon>
        <taxon>Ovalentaria</taxon>
        <taxon>Cichlomorphae</taxon>
        <taxon>Cichliformes</taxon>
        <taxon>Cichlidae</taxon>
        <taxon>African cichlids</taxon>
        <taxon>Pseudocrenilabrinae</taxon>
        <taxon>Oreochromini</taxon>
        <taxon>Oreochromis</taxon>
    </lineage>
</organism>
<feature type="binding site" evidence="3">
    <location>
        <position position="467"/>
    </location>
    <ligand>
        <name>L-glutamate</name>
        <dbReference type="ChEBI" id="CHEBI:29985"/>
    </ligand>
</feature>
<dbReference type="SUPFAM" id="SSF56235">
    <property type="entry name" value="N-terminal nucleophile aminohydrolases (Ntn hydrolases)"/>
    <property type="match status" value="1"/>
</dbReference>
<keyword evidence="4" id="KW-0378">Hydrolase</keyword>
<dbReference type="FunFam" id="3.60.20.40:FF:000011">
    <property type="entry name" value="Gamma-glutamyltransferase 5a"/>
    <property type="match status" value="1"/>
</dbReference>
<dbReference type="InterPro" id="IPR000101">
    <property type="entry name" value="GGT_peptidase"/>
</dbReference>
<feature type="binding site" evidence="3">
    <location>
        <begin position="483"/>
        <end position="484"/>
    </location>
    <ligand>
        <name>L-glutamate</name>
        <dbReference type="ChEBI" id="CHEBI:29985"/>
    </ligand>
</feature>
<dbReference type="eggNOG" id="KOG2410">
    <property type="taxonomic scope" value="Eukaryota"/>
</dbReference>
<accession>I3JT77</accession>